<feature type="domain" description="Carboxyltransferase" evidence="5">
    <location>
        <begin position="3"/>
        <end position="198"/>
    </location>
</feature>
<dbReference type="GO" id="GO:0005524">
    <property type="term" value="F:ATP binding"/>
    <property type="evidence" value="ECO:0007669"/>
    <property type="project" value="UniProtKB-KW"/>
</dbReference>
<dbReference type="SMART" id="SM00796">
    <property type="entry name" value="AHS1"/>
    <property type="match status" value="1"/>
</dbReference>
<feature type="domain" description="Carboxyltransferase" evidence="6">
    <location>
        <begin position="259"/>
        <end position="537"/>
    </location>
</feature>
<dbReference type="InterPro" id="IPR003778">
    <property type="entry name" value="CT_A_B"/>
</dbReference>
<dbReference type="EMBL" id="JACBZP010000001">
    <property type="protein sequence ID" value="NYI67549.1"/>
    <property type="molecule type" value="Genomic_DNA"/>
</dbReference>
<gene>
    <name evidence="7" type="ORF">BJY26_001855</name>
</gene>
<evidence type="ECO:0000313" key="7">
    <source>
        <dbReference type="EMBL" id="NYI67549.1"/>
    </source>
</evidence>
<dbReference type="GO" id="GO:0016787">
    <property type="term" value="F:hydrolase activity"/>
    <property type="evidence" value="ECO:0007669"/>
    <property type="project" value="UniProtKB-KW"/>
</dbReference>
<organism evidence="7 8">
    <name type="scientific">Spelaeicoccus albus</name>
    <dbReference type="NCBI Taxonomy" id="1280376"/>
    <lineage>
        <taxon>Bacteria</taxon>
        <taxon>Bacillati</taxon>
        <taxon>Actinomycetota</taxon>
        <taxon>Actinomycetes</taxon>
        <taxon>Micrococcales</taxon>
        <taxon>Brevibacteriaceae</taxon>
        <taxon>Spelaeicoccus</taxon>
    </lineage>
</organism>
<dbReference type="SMART" id="SM00797">
    <property type="entry name" value="AHS2"/>
    <property type="match status" value="1"/>
</dbReference>
<dbReference type="PANTHER" id="PTHR43309:SF3">
    <property type="entry name" value="5-OXOPROLINASE SUBUNIT C"/>
    <property type="match status" value="1"/>
</dbReference>
<keyword evidence="8" id="KW-1185">Reference proteome</keyword>
<dbReference type="Gene3D" id="2.40.100.10">
    <property type="entry name" value="Cyclophilin-like"/>
    <property type="match status" value="2"/>
</dbReference>
<protein>
    <submittedName>
        <fullName evidence="7">KipI family sensor histidine kinase inhibitor</fullName>
    </submittedName>
</protein>
<dbReference type="InterPro" id="IPR003833">
    <property type="entry name" value="CT_C_D"/>
</dbReference>
<dbReference type="AlphaFoldDB" id="A0A7Z0IH79"/>
<dbReference type="Gene3D" id="3.30.1360.40">
    <property type="match status" value="1"/>
</dbReference>
<evidence type="ECO:0000256" key="3">
    <source>
        <dbReference type="ARBA" id="ARBA00022840"/>
    </source>
</evidence>
<dbReference type="RefSeq" id="WP_179427581.1">
    <property type="nucleotide sequence ID" value="NZ_JACBZP010000001.1"/>
</dbReference>
<dbReference type="InterPro" id="IPR052708">
    <property type="entry name" value="PxpC"/>
</dbReference>
<evidence type="ECO:0000313" key="8">
    <source>
        <dbReference type="Proteomes" id="UP000539111"/>
    </source>
</evidence>
<dbReference type="Pfam" id="PF02682">
    <property type="entry name" value="CT_C_D"/>
    <property type="match status" value="1"/>
</dbReference>
<accession>A0A7Z0IH79</accession>
<keyword evidence="2" id="KW-0378">Hydrolase</keyword>
<evidence type="ECO:0000259" key="6">
    <source>
        <dbReference type="SMART" id="SM00797"/>
    </source>
</evidence>
<sequence length="537" mass="55686">MITGVHAAGPTAWLIEMDSLDDVVRLHAQLTAAPLPGQQEVLPAARTLLVRCGTRQSARRAETGIADLRLSEATDRQSAPPDGRKSVDIDVVYDGDDLRDVADRTGLSVEALVDAHTGKDWVGAFGGFAPGFTYLAGGDSRLVVPRRDSPRTSVPAGAVGLAGEFSAVYPRASPGGWQLIGHTDERMWNLDRDEPALVRPGDRVRFHAVRASATAGTQTESADEQIAEPTAEDARGALIIESAGLQSVIEDLGRPGRGDLGVSPAGAADTRAARQANRLVGNVPGAAVIENVMGGLRMSARGDQVLAVSGAEPESIIAGNRTEAMGKPFLLPDGQTLAIGPTRAGLRAYVAVRGGIDAPPALGSRSTDTMSGIGPDPLTDGSVLPVAEPKPGSVVGSPEPSVLAGDLLGDGPVTLRITFGPRDDWFTPKARADLLTRTWVATNQSNRIGVRLAVSDGDADDRDADGPLERANGGELPSEGVMPGSVQVPPSGLPVVFLSDHPVTGGYPVIAVVVPEDLPTAAQIPPGRCIRFEGVSS</sequence>
<feature type="region of interest" description="Disordered" evidence="4">
    <location>
        <begin position="456"/>
        <end position="480"/>
    </location>
</feature>
<keyword evidence="1" id="KW-0547">Nucleotide-binding</keyword>
<dbReference type="NCBIfam" id="TIGR00724">
    <property type="entry name" value="urea_amlyse_rel"/>
    <property type="match status" value="1"/>
</dbReference>
<dbReference type="SUPFAM" id="SSF50891">
    <property type="entry name" value="Cyclophilin-like"/>
    <property type="match status" value="2"/>
</dbReference>
<reference evidence="7 8" key="1">
    <citation type="submission" date="2020-07" db="EMBL/GenBank/DDBJ databases">
        <title>Sequencing the genomes of 1000 actinobacteria strains.</title>
        <authorList>
            <person name="Klenk H.-P."/>
        </authorList>
    </citation>
    <scope>NUCLEOTIDE SEQUENCE [LARGE SCALE GENOMIC DNA]</scope>
    <source>
        <strain evidence="7 8">DSM 26341</strain>
    </source>
</reference>
<evidence type="ECO:0000256" key="4">
    <source>
        <dbReference type="SAM" id="MobiDB-lite"/>
    </source>
</evidence>
<evidence type="ECO:0000259" key="5">
    <source>
        <dbReference type="SMART" id="SM00796"/>
    </source>
</evidence>
<dbReference type="Pfam" id="PF02626">
    <property type="entry name" value="CT_A_B"/>
    <property type="match status" value="1"/>
</dbReference>
<dbReference type="InterPro" id="IPR029000">
    <property type="entry name" value="Cyclophilin-like_dom_sf"/>
</dbReference>
<evidence type="ECO:0000256" key="2">
    <source>
        <dbReference type="ARBA" id="ARBA00022801"/>
    </source>
</evidence>
<dbReference type="PANTHER" id="PTHR43309">
    <property type="entry name" value="5-OXOPROLINASE SUBUNIT C"/>
    <property type="match status" value="1"/>
</dbReference>
<keyword evidence="3" id="KW-0067">ATP-binding</keyword>
<name>A0A7Z0IH79_9MICO</name>
<comment type="caution">
    <text evidence="7">The sequence shown here is derived from an EMBL/GenBank/DDBJ whole genome shotgun (WGS) entry which is preliminary data.</text>
</comment>
<dbReference type="Proteomes" id="UP000539111">
    <property type="component" value="Unassembled WGS sequence"/>
</dbReference>
<proteinExistence type="predicted"/>
<evidence type="ECO:0000256" key="1">
    <source>
        <dbReference type="ARBA" id="ARBA00022741"/>
    </source>
</evidence>